<evidence type="ECO:0000313" key="1">
    <source>
        <dbReference type="EMBL" id="KKN15901.1"/>
    </source>
</evidence>
<dbReference type="EMBL" id="LAZR01003666">
    <property type="protein sequence ID" value="KKN15901.1"/>
    <property type="molecule type" value="Genomic_DNA"/>
</dbReference>
<dbReference type="AlphaFoldDB" id="A0A0F9QS08"/>
<reference evidence="1" key="1">
    <citation type="journal article" date="2015" name="Nature">
        <title>Complex archaea that bridge the gap between prokaryotes and eukaryotes.</title>
        <authorList>
            <person name="Spang A."/>
            <person name="Saw J.H."/>
            <person name="Jorgensen S.L."/>
            <person name="Zaremba-Niedzwiedzka K."/>
            <person name="Martijn J."/>
            <person name="Lind A.E."/>
            <person name="van Eijk R."/>
            <person name="Schleper C."/>
            <person name="Guy L."/>
            <person name="Ettema T.J."/>
        </authorList>
    </citation>
    <scope>NUCLEOTIDE SEQUENCE</scope>
</reference>
<comment type="caution">
    <text evidence="1">The sequence shown here is derived from an EMBL/GenBank/DDBJ whole genome shotgun (WGS) entry which is preliminary data.</text>
</comment>
<proteinExistence type="predicted"/>
<name>A0A0F9QS08_9ZZZZ</name>
<sequence>MPITLQAQSIILPRVWTDGTETETIDDLVEHTSVEFPTEYLHEKLVHITATEVALGAVVPGNLWCWIELSPYPSANTEGTWSYWPTPLGASTAYWAAIGGGGGAIVPTTPHIEVSGLGGAPGTLVHTIILPWEIHSPWARLVMQMPVNATPLVGYWVIQAMISAKTP</sequence>
<organism evidence="1">
    <name type="scientific">marine sediment metagenome</name>
    <dbReference type="NCBI Taxonomy" id="412755"/>
    <lineage>
        <taxon>unclassified sequences</taxon>
        <taxon>metagenomes</taxon>
        <taxon>ecological metagenomes</taxon>
    </lineage>
</organism>
<gene>
    <name evidence="1" type="ORF">LCGC14_0981240</name>
</gene>
<accession>A0A0F9QS08</accession>
<protein>
    <submittedName>
        <fullName evidence="1">Uncharacterized protein</fullName>
    </submittedName>
</protein>